<accession>B0DGP3</accession>
<dbReference type="STRING" id="486041.B0DGP3"/>
<proteinExistence type="predicted"/>
<dbReference type="EMBL" id="DS547109">
    <property type="protein sequence ID" value="EDR06303.1"/>
    <property type="molecule type" value="Genomic_DNA"/>
</dbReference>
<sequence>MAEDQTVYRTHSIIHTQRILSEEIQSFTWFSSAIPPFEDTAAITAQKTEEYYLPTFDQEQGSTQGNMLVLEHYFGKVLDIPKETFEHTMFTVLGDRLTTVRDHAAQDQCAVDRSTHRFDHLSSFSMVSGLMHFCLNFIHAVGGNYWGDKNTDAVSLSTLLASLPNRKDINLRKVDYYAWLRFLDVILRGLVIQAALKICDIRTLDNFKLSNINLGVRTYAQFVDLATSVVDSFLLPSAFRLENLGIKTLKGNTQSGHSILLMHDLMTLREMQHAIKHGHPQRISRMIKYWLPMFYAAGSHNYANECMELLHNVTHDWPKDYASVAFNGMLVNPSGKPDGWKPTDIRVEHLNDKIKERAHGSNATPDVLEKTTPALGHVQILTDRLFEDLGIEKINQEHAKVLQHKDIEIVAKVFHKAKIFDFAADKPSKHAVVDLYHYGCQRLAGTNGGHAKHLNRHILRLRSRHDTGSADIAEPDPELMLATDAIPRNYTMGSENDEVTDLVAPGGTVDNDEIYDTDND</sequence>
<protein>
    <submittedName>
        <fullName evidence="2">Predicted protein</fullName>
    </submittedName>
</protein>
<dbReference type="GeneID" id="6078690"/>
<feature type="domain" description="DUF6589" evidence="1">
    <location>
        <begin position="3"/>
        <end position="398"/>
    </location>
</feature>
<organism evidence="3">
    <name type="scientific">Laccaria bicolor (strain S238N-H82 / ATCC MYA-4686)</name>
    <name type="common">Bicoloured deceiver</name>
    <name type="synonym">Laccaria laccata var. bicolor</name>
    <dbReference type="NCBI Taxonomy" id="486041"/>
    <lineage>
        <taxon>Eukaryota</taxon>
        <taxon>Fungi</taxon>
        <taxon>Dikarya</taxon>
        <taxon>Basidiomycota</taxon>
        <taxon>Agaricomycotina</taxon>
        <taxon>Agaricomycetes</taxon>
        <taxon>Agaricomycetidae</taxon>
        <taxon>Agaricales</taxon>
        <taxon>Agaricineae</taxon>
        <taxon>Hydnangiaceae</taxon>
        <taxon>Laccaria</taxon>
    </lineage>
</organism>
<dbReference type="RefSeq" id="XP_001883164.1">
    <property type="nucleotide sequence ID" value="XM_001883129.1"/>
</dbReference>
<evidence type="ECO:0000313" key="2">
    <source>
        <dbReference type="EMBL" id="EDR06303.1"/>
    </source>
</evidence>
<dbReference type="HOGENOM" id="CLU_014151_0_0_1"/>
<keyword evidence="3" id="KW-1185">Reference proteome</keyword>
<reference evidence="2 3" key="1">
    <citation type="journal article" date="2008" name="Nature">
        <title>The genome of Laccaria bicolor provides insights into mycorrhizal symbiosis.</title>
        <authorList>
            <person name="Martin F."/>
            <person name="Aerts A."/>
            <person name="Ahren D."/>
            <person name="Brun A."/>
            <person name="Danchin E.G.J."/>
            <person name="Duchaussoy F."/>
            <person name="Gibon J."/>
            <person name="Kohler A."/>
            <person name="Lindquist E."/>
            <person name="Pereda V."/>
            <person name="Salamov A."/>
            <person name="Shapiro H.J."/>
            <person name="Wuyts J."/>
            <person name="Blaudez D."/>
            <person name="Buee M."/>
            <person name="Brokstein P."/>
            <person name="Canbaeck B."/>
            <person name="Cohen D."/>
            <person name="Courty P.E."/>
            <person name="Coutinho P.M."/>
            <person name="Delaruelle C."/>
            <person name="Detter J.C."/>
            <person name="Deveau A."/>
            <person name="DiFazio S."/>
            <person name="Duplessis S."/>
            <person name="Fraissinet-Tachet L."/>
            <person name="Lucic E."/>
            <person name="Frey-Klett P."/>
            <person name="Fourrey C."/>
            <person name="Feussner I."/>
            <person name="Gay G."/>
            <person name="Grimwood J."/>
            <person name="Hoegger P.J."/>
            <person name="Jain P."/>
            <person name="Kilaru S."/>
            <person name="Labbe J."/>
            <person name="Lin Y.C."/>
            <person name="Legue V."/>
            <person name="Le Tacon F."/>
            <person name="Marmeisse R."/>
            <person name="Melayah D."/>
            <person name="Montanini B."/>
            <person name="Muratet M."/>
            <person name="Nehls U."/>
            <person name="Niculita-Hirzel H."/>
            <person name="Oudot-Le Secq M.P."/>
            <person name="Peter M."/>
            <person name="Quesneville H."/>
            <person name="Rajashekar B."/>
            <person name="Reich M."/>
            <person name="Rouhier N."/>
            <person name="Schmutz J."/>
            <person name="Yin T."/>
            <person name="Chalot M."/>
            <person name="Henrissat B."/>
            <person name="Kuees U."/>
            <person name="Lucas S."/>
            <person name="Van de Peer Y."/>
            <person name="Podila G.K."/>
            <person name="Polle A."/>
            <person name="Pukkila P.J."/>
            <person name="Richardson P.M."/>
            <person name="Rouze P."/>
            <person name="Sanders I.R."/>
            <person name="Stajich J.E."/>
            <person name="Tunlid A."/>
            <person name="Tuskan G."/>
            <person name="Grigoriev I.V."/>
        </authorList>
    </citation>
    <scope>NUCLEOTIDE SEQUENCE [LARGE SCALE GENOMIC DNA]</scope>
    <source>
        <strain evidence="3">S238N-H82 / ATCC MYA-4686</strain>
    </source>
</reference>
<name>B0DGP3_LACBS</name>
<dbReference type="InterPro" id="IPR046496">
    <property type="entry name" value="DUF6589"/>
</dbReference>
<dbReference type="AlphaFoldDB" id="B0DGP3"/>
<dbReference type="InParanoid" id="B0DGP3"/>
<dbReference type="Pfam" id="PF20231">
    <property type="entry name" value="DUF6589"/>
    <property type="match status" value="1"/>
</dbReference>
<dbReference type="OrthoDB" id="3023484at2759"/>
<evidence type="ECO:0000313" key="3">
    <source>
        <dbReference type="Proteomes" id="UP000001194"/>
    </source>
</evidence>
<evidence type="ECO:0000259" key="1">
    <source>
        <dbReference type="Pfam" id="PF20231"/>
    </source>
</evidence>
<dbReference type="KEGG" id="lbc:LACBIDRAFT_300405"/>
<dbReference type="Proteomes" id="UP000001194">
    <property type="component" value="Unassembled WGS sequence"/>
</dbReference>
<gene>
    <name evidence="2" type="ORF">LACBIDRAFT_300405</name>
</gene>